<protein>
    <submittedName>
        <fullName evidence="1">Uncharacterized protein</fullName>
    </submittedName>
</protein>
<organism evidence="1 2">
    <name type="scientific">Streptomonospora litoralis</name>
    <dbReference type="NCBI Taxonomy" id="2498135"/>
    <lineage>
        <taxon>Bacteria</taxon>
        <taxon>Bacillati</taxon>
        <taxon>Actinomycetota</taxon>
        <taxon>Actinomycetes</taxon>
        <taxon>Streptosporangiales</taxon>
        <taxon>Nocardiopsidaceae</taxon>
        <taxon>Streptomonospora</taxon>
    </lineage>
</organism>
<accession>A0A4P6QB43</accession>
<keyword evidence="2" id="KW-1185">Reference proteome</keyword>
<gene>
    <name evidence="1" type="ORF">EKD16_24210</name>
</gene>
<dbReference type="Proteomes" id="UP000292235">
    <property type="component" value="Chromosome"/>
</dbReference>
<evidence type="ECO:0000313" key="1">
    <source>
        <dbReference type="EMBL" id="QBI56587.1"/>
    </source>
</evidence>
<dbReference type="EMBL" id="CP036455">
    <property type="protein sequence ID" value="QBI56587.1"/>
    <property type="molecule type" value="Genomic_DNA"/>
</dbReference>
<name>A0A4P6QB43_9ACTN</name>
<evidence type="ECO:0000313" key="2">
    <source>
        <dbReference type="Proteomes" id="UP000292235"/>
    </source>
</evidence>
<reference evidence="1 2" key="1">
    <citation type="submission" date="2019-02" db="EMBL/GenBank/DDBJ databases">
        <authorList>
            <person name="Khodamoradi S."/>
            <person name="Hahnke R.L."/>
            <person name="Kaempfer P."/>
            <person name="Schumann P."/>
            <person name="Rohde M."/>
            <person name="Steinert M."/>
            <person name="Luzhetskyy A."/>
            <person name="Wink J."/>
            <person name="Ruckert C."/>
        </authorList>
    </citation>
    <scope>NUCLEOTIDE SEQUENCE [LARGE SCALE GENOMIC DNA]</scope>
    <source>
        <strain evidence="1 2">M2</strain>
    </source>
</reference>
<dbReference type="AlphaFoldDB" id="A0A4P6QB43"/>
<proteinExistence type="predicted"/>
<dbReference type="KEGG" id="strr:EKD16_24210"/>
<sequence length="69" mass="7558">MPIIVALLAPLALIVRLVRPARGLHAAPRWVVAADRPVAPAPEQQRKPLASVHYLDDYARRFARGRAAA</sequence>